<dbReference type="InterPro" id="IPR014710">
    <property type="entry name" value="RmlC-like_jellyroll"/>
</dbReference>
<feature type="domain" description="Cyclic nucleotide-binding" evidence="14">
    <location>
        <begin position="442"/>
        <end position="506"/>
    </location>
</feature>
<evidence type="ECO:0000256" key="7">
    <source>
        <dbReference type="ARBA" id="ARBA00022958"/>
    </source>
</evidence>
<evidence type="ECO:0000256" key="8">
    <source>
        <dbReference type="ARBA" id="ARBA00022989"/>
    </source>
</evidence>
<evidence type="ECO:0000313" key="16">
    <source>
        <dbReference type="Proteomes" id="UP001164746"/>
    </source>
</evidence>
<dbReference type="CDD" id="cd00038">
    <property type="entry name" value="CAP_ED"/>
    <property type="match status" value="1"/>
</dbReference>
<evidence type="ECO:0000256" key="3">
    <source>
        <dbReference type="ARBA" id="ARBA00022538"/>
    </source>
</evidence>
<evidence type="ECO:0000256" key="2">
    <source>
        <dbReference type="ARBA" id="ARBA00022448"/>
    </source>
</evidence>
<evidence type="ECO:0000256" key="12">
    <source>
        <dbReference type="SAM" id="MobiDB-lite"/>
    </source>
</evidence>
<evidence type="ECO:0000259" key="14">
    <source>
        <dbReference type="PROSITE" id="PS50042"/>
    </source>
</evidence>
<keyword evidence="7" id="KW-0630">Potassium</keyword>
<comment type="subcellular location">
    <subcellularLocation>
        <location evidence="1">Membrane</location>
        <topology evidence="1">Multi-pass membrane protein</topology>
    </subcellularLocation>
</comment>
<dbReference type="PANTHER" id="PTHR10217">
    <property type="entry name" value="VOLTAGE AND LIGAND GATED POTASSIUM CHANNEL"/>
    <property type="match status" value="1"/>
</dbReference>
<dbReference type="SMART" id="SM00100">
    <property type="entry name" value="cNMP"/>
    <property type="match status" value="1"/>
</dbReference>
<keyword evidence="10 13" id="KW-0472">Membrane</keyword>
<evidence type="ECO:0000256" key="6">
    <source>
        <dbReference type="ARBA" id="ARBA00022882"/>
    </source>
</evidence>
<dbReference type="Gene3D" id="1.10.1200.260">
    <property type="match status" value="1"/>
</dbReference>
<dbReference type="PROSITE" id="PS50042">
    <property type="entry name" value="CNMP_BINDING_3"/>
    <property type="match status" value="1"/>
</dbReference>
<feature type="region of interest" description="Disordered" evidence="12">
    <location>
        <begin position="567"/>
        <end position="667"/>
    </location>
</feature>
<keyword evidence="9" id="KW-0406">Ion transport</keyword>
<dbReference type="PROSITE" id="PS00888">
    <property type="entry name" value="CNMP_BINDING_1"/>
    <property type="match status" value="1"/>
</dbReference>
<dbReference type="InterPro" id="IPR005821">
    <property type="entry name" value="Ion_trans_dom"/>
</dbReference>
<feature type="transmembrane region" description="Helical" evidence="13">
    <location>
        <begin position="219"/>
        <end position="241"/>
    </location>
</feature>
<evidence type="ECO:0000256" key="4">
    <source>
        <dbReference type="ARBA" id="ARBA00022692"/>
    </source>
</evidence>
<feature type="transmembrane region" description="Helical" evidence="13">
    <location>
        <begin position="276"/>
        <end position="299"/>
    </location>
</feature>
<dbReference type="Pfam" id="PF00027">
    <property type="entry name" value="cNMP_binding"/>
    <property type="match status" value="1"/>
</dbReference>
<protein>
    <submittedName>
        <fullName evidence="15">KCNH8-like protein</fullName>
    </submittedName>
</protein>
<dbReference type="EMBL" id="CP111018">
    <property type="protein sequence ID" value="WAR09986.1"/>
    <property type="molecule type" value="Genomic_DNA"/>
</dbReference>
<proteinExistence type="predicted"/>
<dbReference type="InterPro" id="IPR000595">
    <property type="entry name" value="cNMP-bd_dom"/>
</dbReference>
<dbReference type="InterPro" id="IPR018488">
    <property type="entry name" value="cNMP-bd_CS"/>
</dbReference>
<keyword evidence="11" id="KW-0407">Ion channel</keyword>
<dbReference type="InterPro" id="IPR050818">
    <property type="entry name" value="KCNH_animal-type"/>
</dbReference>
<name>A0ABY7ES16_MYAAR</name>
<dbReference type="Pfam" id="PF00520">
    <property type="entry name" value="Ion_trans"/>
    <property type="match status" value="1"/>
</dbReference>
<dbReference type="Gene3D" id="2.60.120.10">
    <property type="entry name" value="Jelly Rolls"/>
    <property type="match status" value="1"/>
</dbReference>
<dbReference type="InterPro" id="IPR003950">
    <property type="entry name" value="K_chnl_volt-dep_ELK"/>
</dbReference>
<keyword evidence="3" id="KW-0633">Potassium transport</keyword>
<sequence>CPFKCLLDIVPIKNEKSQVVLILVSYKDIGEKIKDDSDADDDKSSSDLDSDEEMAEAYRRCQARQGRAPAALPGTAGYNNQRRRSRAVLYHLSGQFEKHNRANRAKTKLQQLNKFSSISGKMPEYKVQEIKKSKFILVHYGIFKIGWDWLILLCTFYTAILVPYNAAFTRSDKKNERESIYSDVVVEILFMMDILFNFRTSFVNKSGQVVYVARLIALNYIKGWFVLDLLAAIPFDFLYIFKINAEAPVHLLKVARLIRLARLLQKIDRFSQYSALVLALLMSMFALVAHWMACIWYAIGHAEFEARMTSSWLFELKERLDLDIGTVPIGNLSTNATVEITKPDIFTSYLSALYFTCTSLTSVGFGNVSANTNNEKIFSIIAMLIGALMHAVVFGNVTALIQRMYQRRTNYHSKTKDLKDFPEEMKGELGLHLHKDILNLPIFEEATQGCLKSIALHTRRSFCAPGEFLVHKGDTASYLYLLVSGSMEVLKSDMVVAILGKGDLFGADIDFEDPISVCNYDVRSLTYSELQSISIKGLNDVLLLYPDFAEKFAKDIHNDLTYNLRQDAEDSDEETASSPKARVCTLPSISEDDEISRSDDDDADDSKPNGGGLSSVSTFPLEREEDDIDTSVGNASVGSPLLPAPSTPRLAQKLIPNGDIQMEAVGR</sequence>
<feature type="transmembrane region" description="Helical" evidence="13">
    <location>
        <begin position="135"/>
        <end position="160"/>
    </location>
</feature>
<keyword evidence="6" id="KW-0851">Voltage-gated channel</keyword>
<keyword evidence="16" id="KW-1185">Reference proteome</keyword>
<accession>A0ABY7ES16</accession>
<gene>
    <name evidence="15" type="ORF">MAR_035062</name>
</gene>
<keyword evidence="8 13" id="KW-1133">Transmembrane helix</keyword>
<feature type="transmembrane region" description="Helical" evidence="13">
    <location>
        <begin position="377"/>
        <end position="401"/>
    </location>
</feature>
<evidence type="ECO:0000256" key="13">
    <source>
        <dbReference type="SAM" id="Phobius"/>
    </source>
</evidence>
<evidence type="ECO:0000256" key="5">
    <source>
        <dbReference type="ARBA" id="ARBA00022826"/>
    </source>
</evidence>
<evidence type="ECO:0000256" key="9">
    <source>
        <dbReference type="ARBA" id="ARBA00023065"/>
    </source>
</evidence>
<dbReference type="InterPro" id="IPR018490">
    <property type="entry name" value="cNMP-bd_dom_sf"/>
</dbReference>
<feature type="non-terminal residue" evidence="15">
    <location>
        <position position="1"/>
    </location>
</feature>
<evidence type="ECO:0000256" key="1">
    <source>
        <dbReference type="ARBA" id="ARBA00004141"/>
    </source>
</evidence>
<organism evidence="15 16">
    <name type="scientific">Mya arenaria</name>
    <name type="common">Soft-shell clam</name>
    <dbReference type="NCBI Taxonomy" id="6604"/>
    <lineage>
        <taxon>Eukaryota</taxon>
        <taxon>Metazoa</taxon>
        <taxon>Spiralia</taxon>
        <taxon>Lophotrochozoa</taxon>
        <taxon>Mollusca</taxon>
        <taxon>Bivalvia</taxon>
        <taxon>Autobranchia</taxon>
        <taxon>Heteroconchia</taxon>
        <taxon>Euheterodonta</taxon>
        <taxon>Imparidentia</taxon>
        <taxon>Neoheterodontei</taxon>
        <taxon>Myida</taxon>
        <taxon>Myoidea</taxon>
        <taxon>Myidae</taxon>
        <taxon>Mya</taxon>
    </lineage>
</organism>
<keyword evidence="4 13" id="KW-0812">Transmembrane</keyword>
<dbReference type="PRINTS" id="PR01463">
    <property type="entry name" value="EAGCHANLFMLY"/>
</dbReference>
<keyword evidence="2" id="KW-0813">Transport</keyword>
<evidence type="ECO:0000256" key="10">
    <source>
        <dbReference type="ARBA" id="ARBA00023136"/>
    </source>
</evidence>
<dbReference type="Gene3D" id="1.10.287.70">
    <property type="match status" value="1"/>
</dbReference>
<evidence type="ECO:0000256" key="11">
    <source>
        <dbReference type="ARBA" id="ARBA00023303"/>
    </source>
</evidence>
<evidence type="ECO:0000313" key="15">
    <source>
        <dbReference type="EMBL" id="WAR09986.1"/>
    </source>
</evidence>
<dbReference type="SUPFAM" id="SSF51206">
    <property type="entry name" value="cAMP-binding domain-like"/>
    <property type="match status" value="1"/>
</dbReference>
<reference evidence="15" key="1">
    <citation type="submission" date="2022-11" db="EMBL/GenBank/DDBJ databases">
        <title>Centuries of genome instability and evolution in soft-shell clam transmissible cancer (bioRxiv).</title>
        <authorList>
            <person name="Hart S.F.M."/>
            <person name="Yonemitsu M.A."/>
            <person name="Giersch R.M."/>
            <person name="Beal B.F."/>
            <person name="Arriagada G."/>
            <person name="Davis B.W."/>
            <person name="Ostrander E.A."/>
            <person name="Goff S.P."/>
            <person name="Metzger M.J."/>
        </authorList>
    </citation>
    <scope>NUCLEOTIDE SEQUENCE</scope>
    <source>
        <strain evidence="15">MELC-2E11</strain>
        <tissue evidence="15">Siphon/mantle</tissue>
    </source>
</reference>
<dbReference type="SUPFAM" id="SSF81324">
    <property type="entry name" value="Voltage-gated potassium channels"/>
    <property type="match status" value="1"/>
</dbReference>
<feature type="compositionally biased region" description="Acidic residues" evidence="12">
    <location>
        <begin position="590"/>
        <end position="604"/>
    </location>
</feature>
<dbReference type="InterPro" id="IPR003938">
    <property type="entry name" value="K_chnl_volt-dep_EAG/ELK/ERG"/>
</dbReference>
<dbReference type="Proteomes" id="UP001164746">
    <property type="component" value="Chromosome 7"/>
</dbReference>
<dbReference type="PANTHER" id="PTHR10217:SF637">
    <property type="entry name" value="EAG-LIKE K[+] CHANNEL, ISOFORM A"/>
    <property type="match status" value="1"/>
</dbReference>
<keyword evidence="5" id="KW-0631">Potassium channel</keyword>
<dbReference type="PRINTS" id="PR01465">
    <property type="entry name" value="ELKCHANNEL"/>
</dbReference>